<reference evidence="2" key="1">
    <citation type="submission" date="2020-10" db="EMBL/GenBank/DDBJ databases">
        <authorList>
            <person name="Han B."/>
            <person name="Lu T."/>
            <person name="Zhao Q."/>
            <person name="Huang X."/>
            <person name="Zhao Y."/>
        </authorList>
    </citation>
    <scope>NUCLEOTIDE SEQUENCE</scope>
</reference>
<proteinExistence type="predicted"/>
<keyword evidence="3" id="KW-1185">Reference proteome</keyword>
<organism evidence="2 3">
    <name type="scientific">Miscanthus lutarioriparius</name>
    <dbReference type="NCBI Taxonomy" id="422564"/>
    <lineage>
        <taxon>Eukaryota</taxon>
        <taxon>Viridiplantae</taxon>
        <taxon>Streptophyta</taxon>
        <taxon>Embryophyta</taxon>
        <taxon>Tracheophyta</taxon>
        <taxon>Spermatophyta</taxon>
        <taxon>Magnoliopsida</taxon>
        <taxon>Liliopsida</taxon>
        <taxon>Poales</taxon>
        <taxon>Poaceae</taxon>
        <taxon>PACMAD clade</taxon>
        <taxon>Panicoideae</taxon>
        <taxon>Andropogonodae</taxon>
        <taxon>Andropogoneae</taxon>
        <taxon>Saccharinae</taxon>
        <taxon>Miscanthus</taxon>
    </lineage>
</organism>
<feature type="region of interest" description="Disordered" evidence="1">
    <location>
        <begin position="105"/>
        <end position="126"/>
    </location>
</feature>
<dbReference type="EMBL" id="CAJGYO010000011">
    <property type="protein sequence ID" value="CAD6261355.1"/>
    <property type="molecule type" value="Genomic_DNA"/>
</dbReference>
<comment type="caution">
    <text evidence="2">The sequence shown here is derived from an EMBL/GenBank/DDBJ whole genome shotgun (WGS) entry which is preliminary data.</text>
</comment>
<dbReference type="AlphaFoldDB" id="A0A811QKA1"/>
<dbReference type="Proteomes" id="UP000604825">
    <property type="component" value="Unassembled WGS sequence"/>
</dbReference>
<feature type="region of interest" description="Disordered" evidence="1">
    <location>
        <begin position="1"/>
        <end position="31"/>
    </location>
</feature>
<gene>
    <name evidence="2" type="ORF">NCGR_LOCUS44776</name>
</gene>
<sequence length="126" mass="13442">MPKKMDVNSKAEAARSAAEKRAEAATRKAENRRLAEAEAACVAAPPRCRVLPAAVGGCCGLRGAARPGVFVTENMEHAALSQIKLWHGIPQEEQVPQSKLTWPALLEHPSVKDDSMGSAAKNSNED</sequence>
<protein>
    <submittedName>
        <fullName evidence="2">Uncharacterized protein</fullName>
    </submittedName>
</protein>
<accession>A0A811QKA1</accession>
<evidence type="ECO:0000313" key="3">
    <source>
        <dbReference type="Proteomes" id="UP000604825"/>
    </source>
</evidence>
<evidence type="ECO:0000313" key="2">
    <source>
        <dbReference type="EMBL" id="CAD6261355.1"/>
    </source>
</evidence>
<evidence type="ECO:0000256" key="1">
    <source>
        <dbReference type="SAM" id="MobiDB-lite"/>
    </source>
</evidence>
<name>A0A811QKA1_9POAL</name>